<feature type="compositionally biased region" description="Polar residues" evidence="2">
    <location>
        <begin position="567"/>
        <end position="576"/>
    </location>
</feature>
<feature type="transmembrane region" description="Helical" evidence="3">
    <location>
        <begin position="7"/>
        <end position="26"/>
    </location>
</feature>
<dbReference type="GO" id="GO:0016579">
    <property type="term" value="P:protein deubiquitination"/>
    <property type="evidence" value="ECO:0007669"/>
    <property type="project" value="InterPro"/>
</dbReference>
<dbReference type="GO" id="GO:0005634">
    <property type="term" value="C:nucleus"/>
    <property type="evidence" value="ECO:0007669"/>
    <property type="project" value="TreeGrafter"/>
</dbReference>
<dbReference type="EMBL" id="QGMH01000048">
    <property type="protein sequence ID" value="TVY27473.1"/>
    <property type="molecule type" value="Genomic_DNA"/>
</dbReference>
<keyword evidence="6" id="KW-1185">Reference proteome</keyword>
<feature type="compositionally biased region" description="Polar residues" evidence="2">
    <location>
        <begin position="524"/>
        <end position="536"/>
    </location>
</feature>
<dbReference type="PROSITE" id="PS00972">
    <property type="entry name" value="USP_1"/>
    <property type="match status" value="1"/>
</dbReference>
<dbReference type="InterPro" id="IPR038765">
    <property type="entry name" value="Papain-like_cys_pep_sf"/>
</dbReference>
<keyword evidence="3" id="KW-0472">Membrane</keyword>
<dbReference type="Pfam" id="PF00443">
    <property type="entry name" value="UCH"/>
    <property type="match status" value="1"/>
</dbReference>
<dbReference type="EC" id="3.4.19.12" evidence="1"/>
<dbReference type="InterPro" id="IPR018200">
    <property type="entry name" value="USP_CS"/>
</dbReference>
<dbReference type="InterPro" id="IPR050164">
    <property type="entry name" value="Peptidase_C19"/>
</dbReference>
<dbReference type="InterPro" id="IPR001394">
    <property type="entry name" value="Peptidase_C19_UCH"/>
</dbReference>
<reference evidence="5 6" key="1">
    <citation type="submission" date="2018-05" db="EMBL/GenBank/DDBJ databases">
        <title>Genome sequencing and assembly of the regulated plant pathogen Lachnellula willkommii and related sister species for the development of diagnostic species identification markers.</title>
        <authorList>
            <person name="Giroux E."/>
            <person name="Bilodeau G."/>
        </authorList>
    </citation>
    <scope>NUCLEOTIDE SEQUENCE [LARGE SCALE GENOMIC DNA]</scope>
    <source>
        <strain evidence="5 6">CBS 185.66</strain>
    </source>
</reference>
<comment type="catalytic activity">
    <reaction evidence="1">
        <text>Thiol-dependent hydrolysis of ester, thioester, amide, peptide and isopeptide bonds formed by the C-terminal Gly of ubiquitin (a 76-residue protein attached to proteins as an intracellular targeting signal).</text>
        <dbReference type="EC" id="3.4.19.12"/>
    </reaction>
</comment>
<dbReference type="PANTHER" id="PTHR24006">
    <property type="entry name" value="UBIQUITIN CARBOXYL-TERMINAL HYDROLASE"/>
    <property type="match status" value="1"/>
</dbReference>
<evidence type="ECO:0000256" key="1">
    <source>
        <dbReference type="RuleBase" id="RU366025"/>
    </source>
</evidence>
<dbReference type="RefSeq" id="XP_031006261.1">
    <property type="nucleotide sequence ID" value="XM_031148203.1"/>
</dbReference>
<keyword evidence="1 5" id="KW-0378">Hydrolase</keyword>
<feature type="domain" description="USP" evidence="4">
    <location>
        <begin position="49"/>
        <end position="647"/>
    </location>
</feature>
<dbReference type="GO" id="GO:0006508">
    <property type="term" value="P:proteolysis"/>
    <property type="evidence" value="ECO:0007669"/>
    <property type="project" value="UniProtKB-KW"/>
</dbReference>
<keyword evidence="1" id="KW-0833">Ubl conjugation pathway</keyword>
<proteinExistence type="inferred from homology"/>
<sequence length="652" mass="72040">MPEQTQTIAKYAVATSLAAITLIYVFQPTFSIDGESSSTSASSRKRGIVGLSNPANDCFINSVLQALAGLGDLRVYLIRETHRRNLDGPEVYKELAEAPSKEKPAWKIEGRQRGIVTQGLKEILDALNERPIYKKTISAAGFVVALEQAFKQRISRQQQDAQEFLQVVAERLSDEYHAGQRARAQARKKLTNGLRLELGEEDEDSVEAEHLSNGSNPESTQTNGHIPESEKQEIVPPAEEEDGFPLEGISSSQIECLTCGFAPKPTASTFCSLTLNVPQTGSTTLNTCFDGMFKTEHIEGFKCEKCRLIHALSAFQAEYAKSTSEKFKLKTEGYIKRLEEAIEMNPEEELMDVEMPDSKFAPKRQIDRHIRVTKFPKILAIHLSRSIFELGNSSMKNSAKVSFPERLRLGGLLDKKMYRLLSVVCHKGSHHSGHYESFRRQNIVQPFSTPNTFHTSGVYSKTATPIPSQISTPQRRPELEISTLSSTPELLSPSTQSSTSLPITSRASGESSAPTNGKARKDSSSNSTTSVAPTSSPRDKDSDKETSSLRSLARSAKSTLSRVPSLRSGTSSSRNDTIATTTNGTTITTPSNETKHTAATNGAPKKKKKLASDSRWWRISDEKVKECKTGDVLGMQREVYMLFYELEKEAEE</sequence>
<dbReference type="PROSITE" id="PS50235">
    <property type="entry name" value="USP_3"/>
    <property type="match status" value="1"/>
</dbReference>
<dbReference type="PROSITE" id="PS00973">
    <property type="entry name" value="USP_2"/>
    <property type="match status" value="1"/>
</dbReference>
<feature type="compositionally biased region" description="Low complexity" evidence="2">
    <location>
        <begin position="480"/>
        <end position="505"/>
    </location>
</feature>
<keyword evidence="1" id="KW-0788">Thiol protease</keyword>
<dbReference type="AlphaFoldDB" id="A0A8H8R329"/>
<feature type="compositionally biased region" description="Polar residues" evidence="2">
    <location>
        <begin position="455"/>
        <end position="474"/>
    </location>
</feature>
<keyword evidence="3" id="KW-1133">Transmembrane helix</keyword>
<dbReference type="Proteomes" id="UP000431533">
    <property type="component" value="Unassembled WGS sequence"/>
</dbReference>
<keyword evidence="3" id="KW-0812">Transmembrane</keyword>
<comment type="caution">
    <text evidence="5">The sequence shown here is derived from an EMBL/GenBank/DDBJ whole genome shotgun (WGS) entry which is preliminary data.</text>
</comment>
<feature type="compositionally biased region" description="Low complexity" evidence="2">
    <location>
        <begin position="577"/>
        <end position="589"/>
    </location>
</feature>
<evidence type="ECO:0000313" key="6">
    <source>
        <dbReference type="Proteomes" id="UP000431533"/>
    </source>
</evidence>
<dbReference type="GO" id="GO:0004843">
    <property type="term" value="F:cysteine-type deubiquitinase activity"/>
    <property type="evidence" value="ECO:0007669"/>
    <property type="project" value="UniProtKB-UniRule"/>
</dbReference>
<dbReference type="OrthoDB" id="2248014at2759"/>
<keyword evidence="1" id="KW-0645">Protease</keyword>
<evidence type="ECO:0000313" key="5">
    <source>
        <dbReference type="EMBL" id="TVY27473.1"/>
    </source>
</evidence>
<dbReference type="PANTHER" id="PTHR24006:SF904">
    <property type="entry name" value="UBIQUITIN CARBOXYL-TERMINAL HYDROLASE 16"/>
    <property type="match status" value="1"/>
</dbReference>
<feature type="compositionally biased region" description="Polar residues" evidence="2">
    <location>
        <begin position="506"/>
        <end position="515"/>
    </location>
</feature>
<evidence type="ECO:0000256" key="2">
    <source>
        <dbReference type="SAM" id="MobiDB-lite"/>
    </source>
</evidence>
<name>A0A8H8R329_9HELO</name>
<protein>
    <recommendedName>
        <fullName evidence="1">Ubiquitin carboxyl-terminal hydrolase</fullName>
        <ecNumber evidence="1">3.4.19.12</ecNumber>
    </recommendedName>
</protein>
<comment type="similarity">
    <text evidence="1">Belongs to the peptidase C19 family.</text>
</comment>
<gene>
    <name evidence="5" type="primary">ubp16</name>
    <name evidence="5" type="ORF">LHYA1_G003229</name>
</gene>
<feature type="compositionally biased region" description="Polar residues" evidence="2">
    <location>
        <begin position="212"/>
        <end position="224"/>
    </location>
</feature>
<dbReference type="GO" id="GO:0005829">
    <property type="term" value="C:cytosol"/>
    <property type="evidence" value="ECO:0007669"/>
    <property type="project" value="TreeGrafter"/>
</dbReference>
<dbReference type="Gene3D" id="3.90.70.10">
    <property type="entry name" value="Cysteine proteinases"/>
    <property type="match status" value="1"/>
</dbReference>
<feature type="region of interest" description="Disordered" evidence="2">
    <location>
        <begin position="198"/>
        <end position="239"/>
    </location>
</feature>
<feature type="compositionally biased region" description="Low complexity" evidence="2">
    <location>
        <begin position="548"/>
        <end position="562"/>
    </location>
</feature>
<evidence type="ECO:0000256" key="3">
    <source>
        <dbReference type="SAM" id="Phobius"/>
    </source>
</evidence>
<dbReference type="GeneID" id="41983427"/>
<accession>A0A8H8R329</accession>
<evidence type="ECO:0000259" key="4">
    <source>
        <dbReference type="PROSITE" id="PS50235"/>
    </source>
</evidence>
<feature type="region of interest" description="Disordered" evidence="2">
    <location>
        <begin position="455"/>
        <end position="613"/>
    </location>
</feature>
<dbReference type="InterPro" id="IPR028889">
    <property type="entry name" value="USP"/>
</dbReference>
<organism evidence="5 6">
    <name type="scientific">Lachnellula hyalina</name>
    <dbReference type="NCBI Taxonomy" id="1316788"/>
    <lineage>
        <taxon>Eukaryota</taxon>
        <taxon>Fungi</taxon>
        <taxon>Dikarya</taxon>
        <taxon>Ascomycota</taxon>
        <taxon>Pezizomycotina</taxon>
        <taxon>Leotiomycetes</taxon>
        <taxon>Helotiales</taxon>
        <taxon>Lachnaceae</taxon>
        <taxon>Lachnellula</taxon>
    </lineage>
</organism>
<dbReference type="SUPFAM" id="SSF54001">
    <property type="entry name" value="Cysteine proteinases"/>
    <property type="match status" value="1"/>
</dbReference>
<feature type="compositionally biased region" description="Basic and acidic residues" evidence="2">
    <location>
        <begin position="537"/>
        <end position="547"/>
    </location>
</feature>
<dbReference type="CDD" id="cd02662">
    <property type="entry name" value="Peptidase_C19F"/>
    <property type="match status" value="1"/>
</dbReference>